<dbReference type="PANTHER" id="PTHR19211">
    <property type="entry name" value="ATP-BINDING TRANSPORT PROTEIN-RELATED"/>
    <property type="match status" value="1"/>
</dbReference>
<sequence length="545" mass="58641">MASFSAHDLSSSITLSDVSFTWPDGSVVFDGLSFVVPSGVCSLVGVNGAGKSTLLHLIAGTVRPTRGSVSVPGRTALVPQHPDADPHATISDVLGITETRTALRRIENGSVDEADFDIVGDDWDVEERAVAELSALGLVADLDRTVGTLSGGESTMLAIAARLVHRPDVLLLDEPTNNLDEGSRGRLFTMIERFAGTIVLVSHDLELLERVDTTLELYHGHIRQFGGPYSVYRSMIDAEQAAAADAVANAANDLRRQKREMVDAQIALGRRARTAARAEREKRVPKIVAGLRRNAAEVSAGKFRTAHRADVDAAAGRLASAQDGIRADHTAHIAMPDPEMGTRVQVIDDERLYVDGPERIALVGRNGAGKTTLIRELITSGRVLVPYALVPQRITFDDPTRTIAEHLMAEHPDRTVQQVRSHLARFLFRGRAADRPLTELSGGERLRVALASALLADPIPKLLILDEPTNNLDITTTEELVEALQKWTGALILVSHDAGFREQVGIDREVRVGEPDDDEGDDGEGDVGGEGDEAAPEADGDVNTV</sequence>
<evidence type="ECO:0000256" key="3">
    <source>
        <dbReference type="ARBA" id="ARBA00022741"/>
    </source>
</evidence>
<dbReference type="InterPro" id="IPR050611">
    <property type="entry name" value="ABCF"/>
</dbReference>
<evidence type="ECO:0000256" key="4">
    <source>
        <dbReference type="ARBA" id="ARBA00022840"/>
    </source>
</evidence>
<dbReference type="PANTHER" id="PTHR19211:SF6">
    <property type="entry name" value="BLL7188 PROTEIN"/>
    <property type="match status" value="1"/>
</dbReference>
<dbReference type="Pfam" id="PF00005">
    <property type="entry name" value="ABC_tran"/>
    <property type="match status" value="2"/>
</dbReference>
<dbReference type="CDD" id="cd03225">
    <property type="entry name" value="ABC_cobalt_CbiO_domain1"/>
    <property type="match status" value="1"/>
</dbReference>
<evidence type="ECO:0000256" key="5">
    <source>
        <dbReference type="SAM" id="MobiDB-lite"/>
    </source>
</evidence>
<feature type="region of interest" description="Disordered" evidence="5">
    <location>
        <begin position="507"/>
        <end position="545"/>
    </location>
</feature>
<organism evidence="7 8">
    <name type="scientific">Gordonia desulfuricans</name>
    <dbReference type="NCBI Taxonomy" id="89051"/>
    <lineage>
        <taxon>Bacteria</taxon>
        <taxon>Bacillati</taxon>
        <taxon>Actinomycetota</taxon>
        <taxon>Actinomycetes</taxon>
        <taxon>Mycobacteriales</taxon>
        <taxon>Gordoniaceae</taxon>
        <taxon>Gordonia</taxon>
    </lineage>
</organism>
<dbReference type="InterPro" id="IPR027417">
    <property type="entry name" value="P-loop_NTPase"/>
</dbReference>
<reference evidence="7 8" key="1">
    <citation type="submission" date="2020-01" db="EMBL/GenBank/DDBJ databases">
        <title>Investigation of new actinobacteria for the biodesulphurisation of diesel fuel.</title>
        <authorList>
            <person name="Athi Narayanan S.M."/>
        </authorList>
    </citation>
    <scope>NUCLEOTIDE SEQUENCE [LARGE SCALE GENOMIC DNA]</scope>
    <source>
        <strain evidence="7 8">213E</strain>
    </source>
</reference>
<dbReference type="SUPFAM" id="SSF52540">
    <property type="entry name" value="P-loop containing nucleoside triphosphate hydrolases"/>
    <property type="match status" value="2"/>
</dbReference>
<evidence type="ECO:0000313" key="8">
    <source>
        <dbReference type="Proteomes" id="UP000466307"/>
    </source>
</evidence>
<dbReference type="GO" id="GO:0005524">
    <property type="term" value="F:ATP binding"/>
    <property type="evidence" value="ECO:0007669"/>
    <property type="project" value="UniProtKB-KW"/>
</dbReference>
<dbReference type="RefSeq" id="WP_083534042.1">
    <property type="nucleotide sequence ID" value="NZ_JAADZU010000015.1"/>
</dbReference>
<comment type="caution">
    <text evidence="7">The sequence shown here is derived from an EMBL/GenBank/DDBJ whole genome shotgun (WGS) entry which is preliminary data.</text>
</comment>
<evidence type="ECO:0000256" key="2">
    <source>
        <dbReference type="ARBA" id="ARBA00022737"/>
    </source>
</evidence>
<dbReference type="Gene3D" id="3.40.50.300">
    <property type="entry name" value="P-loop containing nucleotide triphosphate hydrolases"/>
    <property type="match status" value="2"/>
</dbReference>
<feature type="domain" description="ABC transporter" evidence="6">
    <location>
        <begin position="325"/>
        <end position="538"/>
    </location>
</feature>
<evidence type="ECO:0000259" key="6">
    <source>
        <dbReference type="PROSITE" id="PS50893"/>
    </source>
</evidence>
<evidence type="ECO:0000313" key="7">
    <source>
        <dbReference type="EMBL" id="NDK89288.1"/>
    </source>
</evidence>
<dbReference type="InterPro" id="IPR003593">
    <property type="entry name" value="AAA+_ATPase"/>
</dbReference>
<dbReference type="PROSITE" id="PS50893">
    <property type="entry name" value="ABC_TRANSPORTER_2"/>
    <property type="match status" value="2"/>
</dbReference>
<feature type="compositionally biased region" description="Acidic residues" evidence="5">
    <location>
        <begin position="515"/>
        <end position="545"/>
    </location>
</feature>
<dbReference type="EMBL" id="JAADZU010000015">
    <property type="protein sequence ID" value="NDK89288.1"/>
    <property type="molecule type" value="Genomic_DNA"/>
</dbReference>
<keyword evidence="1" id="KW-0813">Transport</keyword>
<gene>
    <name evidence="7" type="ORF">GYA93_06780</name>
</gene>
<dbReference type="Proteomes" id="UP000466307">
    <property type="component" value="Unassembled WGS sequence"/>
</dbReference>
<dbReference type="GO" id="GO:0016020">
    <property type="term" value="C:membrane"/>
    <property type="evidence" value="ECO:0007669"/>
    <property type="project" value="InterPro"/>
</dbReference>
<protein>
    <submittedName>
        <fullName evidence="7">ABC-F family ATP-binding cassette domain-containing protein</fullName>
    </submittedName>
</protein>
<dbReference type="GO" id="GO:0022857">
    <property type="term" value="F:transmembrane transporter activity"/>
    <property type="evidence" value="ECO:0007669"/>
    <property type="project" value="UniProtKB-ARBA"/>
</dbReference>
<dbReference type="AlphaFoldDB" id="A0A7K3LM33"/>
<dbReference type="InterPro" id="IPR015856">
    <property type="entry name" value="ABC_transpr_CbiO/EcfA_su"/>
</dbReference>
<proteinExistence type="predicted"/>
<evidence type="ECO:0000256" key="1">
    <source>
        <dbReference type="ARBA" id="ARBA00022448"/>
    </source>
</evidence>
<accession>A0A7K3LM33</accession>
<dbReference type="GO" id="GO:0016887">
    <property type="term" value="F:ATP hydrolysis activity"/>
    <property type="evidence" value="ECO:0007669"/>
    <property type="project" value="InterPro"/>
</dbReference>
<name>A0A7K3LM33_9ACTN</name>
<feature type="domain" description="ABC transporter" evidence="6">
    <location>
        <begin position="13"/>
        <end position="244"/>
    </location>
</feature>
<keyword evidence="8" id="KW-1185">Reference proteome</keyword>
<keyword evidence="3" id="KW-0547">Nucleotide-binding</keyword>
<dbReference type="InterPro" id="IPR003439">
    <property type="entry name" value="ABC_transporter-like_ATP-bd"/>
</dbReference>
<keyword evidence="2" id="KW-0677">Repeat</keyword>
<keyword evidence="4 7" id="KW-0067">ATP-binding</keyword>
<dbReference type="FunFam" id="3.40.50.300:FF:001320">
    <property type="entry name" value="Heme ABC transporter ATP-binding protein"/>
    <property type="match status" value="1"/>
</dbReference>
<dbReference type="SMART" id="SM00382">
    <property type="entry name" value="AAA"/>
    <property type="match status" value="2"/>
</dbReference>